<reference evidence="1 2" key="1">
    <citation type="submission" date="2020-04" db="EMBL/GenBank/DDBJ databases">
        <title>Perkinsus olseni comparative genomics.</title>
        <authorList>
            <person name="Bogema D.R."/>
        </authorList>
    </citation>
    <scope>NUCLEOTIDE SEQUENCE [LARGE SCALE GENOMIC DNA]</scope>
    <source>
        <strain evidence="1 2">ATCC PRA-207</strain>
    </source>
</reference>
<protein>
    <submittedName>
        <fullName evidence="1">Uncharacterized protein</fullName>
    </submittedName>
</protein>
<sequence length="235" mass="24750">LLQEKKIDSPSSLLNDVAAKTLTAARRIQFGALLLLYSLDQHSAPGNVTGSPHRVVTNNDSRRSLHLSMIRQSVTGGIQMPASAMARSTFILSAFIFLCSCAASNPFNGYTLPGDDQDWLAWGPPGNTTVAPDLSSAAEALSIEERLQDLEILPYRSLTTAVPSSLNPTTAAVTSKSVLEQLAKLEIPRGDILLATAMNTTASPQGNLRGGGLTSFGGTKSVAWVVLGVVATTVM</sequence>
<feature type="non-terminal residue" evidence="1">
    <location>
        <position position="235"/>
    </location>
</feature>
<gene>
    <name evidence="1" type="ORF">FOZ63_015457</name>
</gene>
<dbReference type="EMBL" id="JABANO010009386">
    <property type="protein sequence ID" value="KAF4746944.1"/>
    <property type="molecule type" value="Genomic_DNA"/>
</dbReference>
<dbReference type="AlphaFoldDB" id="A0A7J6TNN0"/>
<proteinExistence type="predicted"/>
<accession>A0A7J6TNN0</accession>
<evidence type="ECO:0000313" key="2">
    <source>
        <dbReference type="Proteomes" id="UP000553632"/>
    </source>
</evidence>
<dbReference type="Proteomes" id="UP000553632">
    <property type="component" value="Unassembled WGS sequence"/>
</dbReference>
<organism evidence="1 2">
    <name type="scientific">Perkinsus olseni</name>
    <name type="common">Perkinsus atlanticus</name>
    <dbReference type="NCBI Taxonomy" id="32597"/>
    <lineage>
        <taxon>Eukaryota</taxon>
        <taxon>Sar</taxon>
        <taxon>Alveolata</taxon>
        <taxon>Perkinsozoa</taxon>
        <taxon>Perkinsea</taxon>
        <taxon>Perkinsida</taxon>
        <taxon>Perkinsidae</taxon>
        <taxon>Perkinsus</taxon>
    </lineage>
</organism>
<name>A0A7J6TNN0_PEROL</name>
<comment type="caution">
    <text evidence="1">The sequence shown here is derived from an EMBL/GenBank/DDBJ whole genome shotgun (WGS) entry which is preliminary data.</text>
</comment>
<evidence type="ECO:0000313" key="1">
    <source>
        <dbReference type="EMBL" id="KAF4746944.1"/>
    </source>
</evidence>
<keyword evidence="2" id="KW-1185">Reference proteome</keyword>